<sequence>MLQRKTLIFSLLMCLPFLAFSQNTLTILVEDVQSSDGFIAVGVYTNKDTFLKNEKAFAGIFTKAEEGVTRIDLPDLPNGEYAVCIFHDENGNKEMDTNFIGIPKEPLGFSIGKLKTFGPPSFDECSFEMKGDFEIRIPIN</sequence>
<feature type="signal peptide" evidence="1">
    <location>
        <begin position="1"/>
        <end position="21"/>
    </location>
</feature>
<organism evidence="2 3">
    <name type="scientific">Maribacter algarum</name>
    <name type="common">ex Zhang et al. 2020</name>
    <dbReference type="NCBI Taxonomy" id="2578118"/>
    <lineage>
        <taxon>Bacteria</taxon>
        <taxon>Pseudomonadati</taxon>
        <taxon>Bacteroidota</taxon>
        <taxon>Flavobacteriia</taxon>
        <taxon>Flavobacteriales</taxon>
        <taxon>Flavobacteriaceae</taxon>
        <taxon>Maribacter</taxon>
    </lineage>
</organism>
<evidence type="ECO:0000256" key="1">
    <source>
        <dbReference type="SAM" id="SignalP"/>
    </source>
</evidence>
<dbReference type="Proteomes" id="UP000310314">
    <property type="component" value="Unassembled WGS sequence"/>
</dbReference>
<protein>
    <submittedName>
        <fullName evidence="2">DUF2141 domain-containing protein</fullName>
    </submittedName>
</protein>
<comment type="caution">
    <text evidence="2">The sequence shown here is derived from an EMBL/GenBank/DDBJ whole genome shotgun (WGS) entry which is preliminary data.</text>
</comment>
<gene>
    <name evidence="2" type="ORF">FEE95_04400</name>
</gene>
<proteinExistence type="predicted"/>
<dbReference type="EMBL" id="VATY01000001">
    <property type="protein sequence ID" value="TMM58676.1"/>
    <property type="molecule type" value="Genomic_DNA"/>
</dbReference>
<keyword evidence="3" id="KW-1185">Reference proteome</keyword>
<dbReference type="OrthoDB" id="9788332at2"/>
<dbReference type="InterPro" id="IPR018673">
    <property type="entry name" value="DUF2141"/>
</dbReference>
<dbReference type="Pfam" id="PF09912">
    <property type="entry name" value="DUF2141"/>
    <property type="match status" value="1"/>
</dbReference>
<keyword evidence="1" id="KW-0732">Signal</keyword>
<evidence type="ECO:0000313" key="2">
    <source>
        <dbReference type="EMBL" id="TMM58676.1"/>
    </source>
</evidence>
<evidence type="ECO:0000313" key="3">
    <source>
        <dbReference type="Proteomes" id="UP000310314"/>
    </source>
</evidence>
<accession>A0A5S3PUJ1</accession>
<dbReference type="AlphaFoldDB" id="A0A5S3PUJ1"/>
<feature type="chain" id="PRO_5024429771" evidence="1">
    <location>
        <begin position="22"/>
        <end position="140"/>
    </location>
</feature>
<name>A0A5S3PUJ1_9FLAO</name>
<dbReference type="RefSeq" id="WP_138656608.1">
    <property type="nucleotide sequence ID" value="NZ_VATY01000001.1"/>
</dbReference>
<reference evidence="2 3" key="1">
    <citation type="submission" date="2019-05" db="EMBL/GenBank/DDBJ databases">
        <authorList>
            <person name="Zhang J.-Y."/>
            <person name="Feg X."/>
            <person name="Du Z.-J."/>
        </authorList>
    </citation>
    <scope>NUCLEOTIDE SEQUENCE [LARGE SCALE GENOMIC DNA]</scope>
    <source>
        <strain evidence="2 3">RZ26</strain>
    </source>
</reference>